<feature type="region of interest" description="Disordered" evidence="1">
    <location>
        <begin position="55"/>
        <end position="89"/>
    </location>
</feature>
<evidence type="ECO:0000313" key="3">
    <source>
        <dbReference type="Proteomes" id="UP000494363"/>
    </source>
</evidence>
<accession>A0A6J5EEB4</accession>
<organism evidence="2 3">
    <name type="scientific">Paraburkholderia humisilvae</name>
    <dbReference type="NCBI Taxonomy" id="627669"/>
    <lineage>
        <taxon>Bacteria</taxon>
        <taxon>Pseudomonadati</taxon>
        <taxon>Pseudomonadota</taxon>
        <taxon>Betaproteobacteria</taxon>
        <taxon>Burkholderiales</taxon>
        <taxon>Burkholderiaceae</taxon>
        <taxon>Paraburkholderia</taxon>
    </lineage>
</organism>
<feature type="compositionally biased region" description="Low complexity" evidence="1">
    <location>
        <begin position="55"/>
        <end position="80"/>
    </location>
</feature>
<gene>
    <name evidence="2" type="ORF">LMG29542_04783</name>
</gene>
<name>A0A6J5EEB4_9BURK</name>
<keyword evidence="3" id="KW-1185">Reference proteome</keyword>
<evidence type="ECO:0000313" key="2">
    <source>
        <dbReference type="EMBL" id="CAB3764117.1"/>
    </source>
</evidence>
<sequence>MQVIARKGLRVPIETGSRRYVTDGALVDVPNTVYYRRRIAEGDLLSGEAATKAAAAAKPAPVADTSPANAVAPDANAAPAGDKKSTKGA</sequence>
<protein>
    <recommendedName>
        <fullName evidence="4">DUF2635 domain-containing protein</fullName>
    </recommendedName>
</protein>
<evidence type="ECO:0008006" key="4">
    <source>
        <dbReference type="Google" id="ProtNLM"/>
    </source>
</evidence>
<dbReference type="AlphaFoldDB" id="A0A6J5EEB4"/>
<reference evidence="2 3" key="1">
    <citation type="submission" date="2020-04" db="EMBL/GenBank/DDBJ databases">
        <authorList>
            <person name="De Canck E."/>
        </authorList>
    </citation>
    <scope>NUCLEOTIDE SEQUENCE [LARGE SCALE GENOMIC DNA]</scope>
    <source>
        <strain evidence="2 3">LMG 29542</strain>
    </source>
</reference>
<dbReference type="EMBL" id="CADIKH010000023">
    <property type="protein sequence ID" value="CAB3764117.1"/>
    <property type="molecule type" value="Genomic_DNA"/>
</dbReference>
<dbReference type="Proteomes" id="UP000494363">
    <property type="component" value="Unassembled WGS sequence"/>
</dbReference>
<evidence type="ECO:0000256" key="1">
    <source>
        <dbReference type="SAM" id="MobiDB-lite"/>
    </source>
</evidence>
<proteinExistence type="predicted"/>